<dbReference type="RefSeq" id="WP_085772689.1">
    <property type="nucleotide sequence ID" value="NZ_AP027149.1"/>
</dbReference>
<dbReference type="InterPro" id="IPR051053">
    <property type="entry name" value="ECH/Chromodomain_protein"/>
</dbReference>
<evidence type="ECO:0000313" key="5">
    <source>
        <dbReference type="Proteomes" id="UP000193978"/>
    </source>
</evidence>
<reference evidence="4 5" key="1">
    <citation type="submission" date="2017-02" db="EMBL/GenBank/DDBJ databases">
        <authorList>
            <person name="Peterson S.W."/>
        </authorList>
    </citation>
    <scope>NUCLEOTIDE SEQUENCE [LARGE SCALE GENOMIC DNA]</scope>
    <source>
        <strain evidence="4 5">S285</strain>
    </source>
</reference>
<comment type="subcellular location">
    <subcellularLocation>
        <location evidence="1">Peroxisome</location>
    </subcellularLocation>
</comment>
<accession>A0A1W6MYE2</accession>
<organism evidence="4 5">
    <name type="scientific">Methylocystis bryophila</name>
    <dbReference type="NCBI Taxonomy" id="655015"/>
    <lineage>
        <taxon>Bacteria</taxon>
        <taxon>Pseudomonadati</taxon>
        <taxon>Pseudomonadota</taxon>
        <taxon>Alphaproteobacteria</taxon>
        <taxon>Hyphomicrobiales</taxon>
        <taxon>Methylocystaceae</taxon>
        <taxon>Methylocystis</taxon>
    </lineage>
</organism>
<dbReference type="Proteomes" id="UP000193978">
    <property type="component" value="Chromosome"/>
</dbReference>
<dbReference type="KEGG" id="mbry:B1812_17355"/>
<dbReference type="PANTHER" id="PTHR43684:SF1">
    <property type="entry name" value="ENOYL-COA DELTA ISOMERASE 2"/>
    <property type="match status" value="1"/>
</dbReference>
<dbReference type="Pfam" id="PF00378">
    <property type="entry name" value="ECH_1"/>
    <property type="match status" value="1"/>
</dbReference>
<evidence type="ECO:0000256" key="3">
    <source>
        <dbReference type="ARBA" id="ARBA00023235"/>
    </source>
</evidence>
<keyword evidence="3" id="KW-0413">Isomerase</keyword>
<dbReference type="InterPro" id="IPR029045">
    <property type="entry name" value="ClpP/crotonase-like_dom_sf"/>
</dbReference>
<dbReference type="OrthoDB" id="9797151at2"/>
<dbReference type="InterPro" id="IPR001753">
    <property type="entry name" value="Enoyl-CoA_hydra/iso"/>
</dbReference>
<evidence type="ECO:0000256" key="1">
    <source>
        <dbReference type="ARBA" id="ARBA00004275"/>
    </source>
</evidence>
<dbReference type="CDD" id="cd06558">
    <property type="entry name" value="crotonase-like"/>
    <property type="match status" value="1"/>
</dbReference>
<dbReference type="EMBL" id="CP019948">
    <property type="protein sequence ID" value="ARN82559.1"/>
    <property type="molecule type" value="Genomic_DNA"/>
</dbReference>
<dbReference type="PANTHER" id="PTHR43684">
    <property type="match status" value="1"/>
</dbReference>
<evidence type="ECO:0000313" key="4">
    <source>
        <dbReference type="EMBL" id="ARN82559.1"/>
    </source>
</evidence>
<evidence type="ECO:0000256" key="2">
    <source>
        <dbReference type="ARBA" id="ARBA00023140"/>
    </source>
</evidence>
<dbReference type="SUPFAM" id="SSF52096">
    <property type="entry name" value="ClpP/crotonase"/>
    <property type="match status" value="1"/>
</dbReference>
<dbReference type="AlphaFoldDB" id="A0A1W6MYE2"/>
<keyword evidence="2" id="KW-0576">Peroxisome</keyword>
<dbReference type="STRING" id="655015.B1812_17355"/>
<keyword evidence="5" id="KW-1185">Reference proteome</keyword>
<gene>
    <name evidence="4" type="ORF">B1812_17355</name>
</gene>
<proteinExistence type="predicted"/>
<dbReference type="Gene3D" id="3.90.226.10">
    <property type="entry name" value="2-enoyl-CoA Hydratase, Chain A, domain 1"/>
    <property type="match status" value="1"/>
</dbReference>
<sequence length="249" mass="26763">METGLIVSREGGVLRIVLDRPAKKNALTRDMYLRALAALEEASGDESLRAVLFCGEGGTFTAGNDLADFLSFSGEPMAFPALRFIKAVASFEKPLVAAVAGDAVGIGATMLFHCDLVYASPSARFKAAFIDLGLPPEGGVSLLAPMRFGEAKAAELLMLGEAFDAKEGHRVGLVNAILPEEELQARAFEAATRLAAKPLTALRDTRRLLRGDRGRLLERIDEEARLFAQALRSPEVQARFAAFLKKSAQ</sequence>
<dbReference type="GO" id="GO:0004165">
    <property type="term" value="F:delta(3)-delta(2)-enoyl-CoA isomerase activity"/>
    <property type="evidence" value="ECO:0007669"/>
    <property type="project" value="UniProtKB-ARBA"/>
</dbReference>
<protein>
    <submittedName>
        <fullName evidence="4">Enoyl-CoA hydratase</fullName>
    </submittedName>
</protein>
<name>A0A1W6MYE2_9HYPH</name>